<evidence type="ECO:0000256" key="3">
    <source>
        <dbReference type="ARBA" id="ARBA00013190"/>
    </source>
</evidence>
<dbReference type="Gene3D" id="3.40.50.720">
    <property type="entry name" value="NAD(P)-binding Rossmann-like Domain"/>
    <property type="match status" value="1"/>
</dbReference>
<gene>
    <name evidence="9" type="ORF">J2D75_07480</name>
</gene>
<dbReference type="InterPro" id="IPR013149">
    <property type="entry name" value="ADH-like_C"/>
</dbReference>
<keyword evidence="4 7" id="KW-0479">Metal-binding</keyword>
<proteinExistence type="inferred from homology"/>
<reference evidence="9 10" key="1">
    <citation type="submission" date="2021-03" db="EMBL/GenBank/DDBJ databases">
        <title>The complete genome sequence of Acetobacter suratthaniensis TBRC 1719.</title>
        <authorList>
            <person name="Charoenyingcharoen P."/>
            <person name="Yukphan P."/>
        </authorList>
    </citation>
    <scope>NUCLEOTIDE SEQUENCE [LARGE SCALE GENOMIC DNA]</scope>
    <source>
        <strain evidence="9 10">TBRC 1719</strain>
    </source>
</reference>
<dbReference type="EC" id="1.1.1.1" evidence="3"/>
<comment type="caution">
    <text evidence="9">The sequence shown here is derived from an EMBL/GenBank/DDBJ whole genome shotgun (WGS) entry which is preliminary data.</text>
</comment>
<evidence type="ECO:0000313" key="9">
    <source>
        <dbReference type="EMBL" id="MBO1328316.1"/>
    </source>
</evidence>
<feature type="domain" description="Enoyl reductase (ER)" evidence="8">
    <location>
        <begin position="17"/>
        <end position="343"/>
    </location>
</feature>
<dbReference type="PANTHER" id="PTHR42940">
    <property type="entry name" value="ALCOHOL DEHYDROGENASE 1-RELATED"/>
    <property type="match status" value="1"/>
</dbReference>
<protein>
    <recommendedName>
        <fullName evidence="3">alcohol dehydrogenase</fullName>
        <ecNumber evidence="3">1.1.1.1</ecNumber>
    </recommendedName>
</protein>
<sequence length="345" mass="36494">MMSESATMRAVQLIEPGKPFALRAVSIPSPAEGEVLVRINACGVCRTDLHIRDGLLDLGGRNFAVGHEIAGTIMCCGAGVSDTWLGQRAAIYYYEGCGHCRYCLKGDEHLCPAPHAQPGFNADGGFAEYICVPVRNCVPLPDHVSTAEAAVMGCAGSTAVHAGRLATIRPGEWVVVYGTGGVGLALLQYARNAGARVIAVGRGGAREVLAHEQGAEYTLDATQEPDLAARVKEITGEGADIVFELVGTAASIRSGMDMLRRRGRLVLIGYTQDTFQTHPIDLIVREVSFIGSVGATLSDLHEAIDLLARGILRVPVAQTLPLEAFETALEQTRKGGLPGRIVLAP</sequence>
<dbReference type="Gene3D" id="3.90.180.10">
    <property type="entry name" value="Medium-chain alcohol dehydrogenases, catalytic domain"/>
    <property type="match status" value="1"/>
</dbReference>
<evidence type="ECO:0000256" key="1">
    <source>
        <dbReference type="ARBA" id="ARBA00001947"/>
    </source>
</evidence>
<organism evidence="9 10">
    <name type="scientific">Acetobacter suratthaniensis</name>
    <dbReference type="NCBI Taxonomy" id="1502841"/>
    <lineage>
        <taxon>Bacteria</taxon>
        <taxon>Pseudomonadati</taxon>
        <taxon>Pseudomonadota</taxon>
        <taxon>Alphaproteobacteria</taxon>
        <taxon>Acetobacterales</taxon>
        <taxon>Acetobacteraceae</taxon>
        <taxon>Acetobacter</taxon>
    </lineage>
</organism>
<dbReference type="SUPFAM" id="SSF51735">
    <property type="entry name" value="NAD(P)-binding Rossmann-fold domains"/>
    <property type="match status" value="1"/>
</dbReference>
<dbReference type="InterPro" id="IPR013154">
    <property type="entry name" value="ADH-like_N"/>
</dbReference>
<dbReference type="PANTHER" id="PTHR42940:SF8">
    <property type="entry name" value="VACUOLAR PROTEIN SORTING-ASSOCIATED PROTEIN 11"/>
    <property type="match status" value="1"/>
</dbReference>
<dbReference type="SMART" id="SM00829">
    <property type="entry name" value="PKS_ER"/>
    <property type="match status" value="1"/>
</dbReference>
<evidence type="ECO:0000256" key="4">
    <source>
        <dbReference type="ARBA" id="ARBA00022723"/>
    </source>
</evidence>
<evidence type="ECO:0000256" key="7">
    <source>
        <dbReference type="RuleBase" id="RU361277"/>
    </source>
</evidence>
<dbReference type="EMBL" id="JAFVMG010000006">
    <property type="protein sequence ID" value="MBO1328316.1"/>
    <property type="molecule type" value="Genomic_DNA"/>
</dbReference>
<accession>A0ABS3LLT3</accession>
<dbReference type="Pfam" id="PF00107">
    <property type="entry name" value="ADH_zinc_N"/>
    <property type="match status" value="1"/>
</dbReference>
<evidence type="ECO:0000256" key="2">
    <source>
        <dbReference type="ARBA" id="ARBA00008072"/>
    </source>
</evidence>
<evidence type="ECO:0000313" key="10">
    <source>
        <dbReference type="Proteomes" id="UP000664399"/>
    </source>
</evidence>
<dbReference type="PROSITE" id="PS00059">
    <property type="entry name" value="ADH_ZINC"/>
    <property type="match status" value="1"/>
</dbReference>
<dbReference type="InterPro" id="IPR020843">
    <property type="entry name" value="ER"/>
</dbReference>
<dbReference type="InterPro" id="IPR002328">
    <property type="entry name" value="ADH_Zn_CS"/>
</dbReference>
<dbReference type="InterPro" id="IPR011032">
    <property type="entry name" value="GroES-like_sf"/>
</dbReference>
<dbReference type="InterPro" id="IPR036291">
    <property type="entry name" value="NAD(P)-bd_dom_sf"/>
</dbReference>
<comment type="cofactor">
    <cofactor evidence="1 7">
        <name>Zn(2+)</name>
        <dbReference type="ChEBI" id="CHEBI:29105"/>
    </cofactor>
</comment>
<name>A0ABS3LLT3_9PROT</name>
<keyword evidence="10" id="KW-1185">Reference proteome</keyword>
<dbReference type="Proteomes" id="UP000664399">
    <property type="component" value="Unassembled WGS sequence"/>
</dbReference>
<comment type="similarity">
    <text evidence="2 7">Belongs to the zinc-containing alcohol dehydrogenase family.</text>
</comment>
<dbReference type="Pfam" id="PF08240">
    <property type="entry name" value="ADH_N"/>
    <property type="match status" value="1"/>
</dbReference>
<keyword evidence="5 7" id="KW-0862">Zinc</keyword>
<keyword evidence="6" id="KW-0560">Oxidoreductase</keyword>
<evidence type="ECO:0000256" key="6">
    <source>
        <dbReference type="ARBA" id="ARBA00023002"/>
    </source>
</evidence>
<evidence type="ECO:0000259" key="8">
    <source>
        <dbReference type="SMART" id="SM00829"/>
    </source>
</evidence>
<dbReference type="SUPFAM" id="SSF50129">
    <property type="entry name" value="GroES-like"/>
    <property type="match status" value="1"/>
</dbReference>
<evidence type="ECO:0000256" key="5">
    <source>
        <dbReference type="ARBA" id="ARBA00022833"/>
    </source>
</evidence>